<dbReference type="Gene3D" id="3.40.630.30">
    <property type="match status" value="1"/>
</dbReference>
<dbReference type="SUPFAM" id="SSF55729">
    <property type="entry name" value="Acyl-CoA N-acyltransferases (Nat)"/>
    <property type="match status" value="1"/>
</dbReference>
<dbReference type="Pfam" id="PF00583">
    <property type="entry name" value="Acetyltransf_1"/>
    <property type="match status" value="1"/>
</dbReference>
<evidence type="ECO:0000259" key="1">
    <source>
        <dbReference type="PROSITE" id="PS51186"/>
    </source>
</evidence>
<dbReference type="InterPro" id="IPR016181">
    <property type="entry name" value="Acyl_CoA_acyltransferase"/>
</dbReference>
<dbReference type="GO" id="GO:0016747">
    <property type="term" value="F:acyltransferase activity, transferring groups other than amino-acyl groups"/>
    <property type="evidence" value="ECO:0007669"/>
    <property type="project" value="InterPro"/>
</dbReference>
<dbReference type="Proteomes" id="UP000271783">
    <property type="component" value="Unassembled WGS sequence"/>
</dbReference>
<reference evidence="2 3" key="1">
    <citation type="submission" date="2018-11" db="EMBL/GenBank/DDBJ databases">
        <title>Genomic Encyclopedia of Type Strains, Phase IV (KMG-IV): sequencing the most valuable type-strain genomes for metagenomic binning, comparative biology and taxonomic classification.</title>
        <authorList>
            <person name="Goeker M."/>
        </authorList>
    </citation>
    <scope>NUCLEOTIDE SEQUENCE [LARGE SCALE GENOMIC DNA]</scope>
    <source>
        <strain evidence="2 3">DSM 11977</strain>
    </source>
</reference>
<organism evidence="2 3">
    <name type="scientific">Methanobrevibacter gottschalkii DSM 11977</name>
    <dbReference type="NCBI Taxonomy" id="1122229"/>
    <lineage>
        <taxon>Archaea</taxon>
        <taxon>Methanobacteriati</taxon>
        <taxon>Methanobacteriota</taxon>
        <taxon>Methanomada group</taxon>
        <taxon>Methanobacteria</taxon>
        <taxon>Methanobacteriales</taxon>
        <taxon>Methanobacteriaceae</taxon>
        <taxon>Methanobrevibacter</taxon>
    </lineage>
</organism>
<dbReference type="RefSeq" id="WP_069574645.1">
    <property type="nucleotide sequence ID" value="NZ_RKRG01000002.1"/>
</dbReference>
<dbReference type="PROSITE" id="PS51186">
    <property type="entry name" value="GNAT"/>
    <property type="match status" value="1"/>
</dbReference>
<gene>
    <name evidence="2" type="ORF">EDC42_1346</name>
</gene>
<name>A0A3N5BXP0_9EURY</name>
<evidence type="ECO:0000313" key="2">
    <source>
        <dbReference type="EMBL" id="RPF52002.1"/>
    </source>
</evidence>
<dbReference type="InterPro" id="IPR000182">
    <property type="entry name" value="GNAT_dom"/>
</dbReference>
<keyword evidence="3" id="KW-1185">Reference proteome</keyword>
<accession>A0A3N5BXP0</accession>
<evidence type="ECO:0000313" key="3">
    <source>
        <dbReference type="Proteomes" id="UP000271783"/>
    </source>
</evidence>
<comment type="caution">
    <text evidence="2">The sequence shown here is derived from an EMBL/GenBank/DDBJ whole genome shotgun (WGS) entry which is preliminary data.</text>
</comment>
<proteinExistence type="predicted"/>
<sequence>MIIECTNDNIKTVFNYIGEDYGKCLYIFIDLKKYGLDDDNFNVWIQYNNDKICAIISEYYNGIQIYSKFEDLIIEEIVKFIKQKDVKTLFSIKPIINKINEFLPNYKQETGIVGELKKLIFEPNVHAYSAPISELEEIVKLVSEDENIGKPYGYDSLFSQYYERKTSNFGRNFVLRDKINNEIICHAGTYAELPEFAVIGGVITSKQYRGKGFSKGTLSALCHQLKSENKRVFSYYYIPSATKMHTSVGFKKIEEWSKLSKID</sequence>
<protein>
    <recommendedName>
        <fullName evidence="1">N-acetyltransferase domain-containing protein</fullName>
    </recommendedName>
</protein>
<feature type="domain" description="N-acetyltransferase" evidence="1">
    <location>
        <begin position="125"/>
        <end position="263"/>
    </location>
</feature>
<dbReference type="AlphaFoldDB" id="A0A3N5BXP0"/>
<dbReference type="EMBL" id="RKRG01000002">
    <property type="protein sequence ID" value="RPF52002.1"/>
    <property type="molecule type" value="Genomic_DNA"/>
</dbReference>